<name>F2Q3C4_TRIEC</name>
<dbReference type="VEuPathDB" id="FungiDB:TEQG_07604"/>
<evidence type="ECO:0000256" key="1">
    <source>
        <dbReference type="SAM" id="MobiDB-lite"/>
    </source>
</evidence>
<keyword evidence="3" id="KW-1185">Reference proteome</keyword>
<dbReference type="HOGENOM" id="CLU_2074809_0_0_1"/>
<dbReference type="AlphaFoldDB" id="F2Q3C4"/>
<accession>F2Q3C4</accession>
<gene>
    <name evidence="2" type="ORF">TEQG_07604</name>
</gene>
<feature type="compositionally biased region" description="Polar residues" evidence="1">
    <location>
        <begin position="1"/>
        <end position="20"/>
    </location>
</feature>
<evidence type="ECO:0000313" key="3">
    <source>
        <dbReference type="Proteomes" id="UP000009169"/>
    </source>
</evidence>
<organism evidence="2 3">
    <name type="scientific">Trichophyton equinum (strain ATCC MYA-4606 / CBS 127.97)</name>
    <name type="common">Horse ringworm fungus</name>
    <dbReference type="NCBI Taxonomy" id="559882"/>
    <lineage>
        <taxon>Eukaryota</taxon>
        <taxon>Fungi</taxon>
        <taxon>Dikarya</taxon>
        <taxon>Ascomycota</taxon>
        <taxon>Pezizomycotina</taxon>
        <taxon>Eurotiomycetes</taxon>
        <taxon>Eurotiomycetidae</taxon>
        <taxon>Onygenales</taxon>
        <taxon>Arthrodermataceae</taxon>
        <taxon>Trichophyton</taxon>
    </lineage>
</organism>
<dbReference type="EMBL" id="DS995784">
    <property type="protein sequence ID" value="EGE08642.1"/>
    <property type="molecule type" value="Genomic_DNA"/>
</dbReference>
<sequence length="118" mass="13552">MNIAISTSGYLLDQGNASTTEKQQIDEKQEEEEKGEMRRKKRSAGHLFLSKKERKGSEENQREALSLAASSIERGAIPKLSQNELARSLRSPESIIGSIARRRWTRKRDLNQWRHKCT</sequence>
<protein>
    <submittedName>
        <fullName evidence="2">Uncharacterized protein</fullName>
    </submittedName>
</protein>
<dbReference type="Proteomes" id="UP000009169">
    <property type="component" value="Unassembled WGS sequence"/>
</dbReference>
<feature type="region of interest" description="Disordered" evidence="1">
    <location>
        <begin position="1"/>
        <end position="61"/>
    </location>
</feature>
<reference evidence="3" key="1">
    <citation type="journal article" date="2012" name="MBio">
        <title>Comparative genome analysis of Trichophyton rubrum and related dermatophytes reveals candidate genes involved in infection.</title>
        <authorList>
            <person name="Martinez D.A."/>
            <person name="Oliver B.G."/>
            <person name="Graeser Y."/>
            <person name="Goldberg J.M."/>
            <person name="Li W."/>
            <person name="Martinez-Rossi N.M."/>
            <person name="Monod M."/>
            <person name="Shelest E."/>
            <person name="Barton R.C."/>
            <person name="Birch E."/>
            <person name="Brakhage A.A."/>
            <person name="Chen Z."/>
            <person name="Gurr S.J."/>
            <person name="Heiman D."/>
            <person name="Heitman J."/>
            <person name="Kosti I."/>
            <person name="Rossi A."/>
            <person name="Saif S."/>
            <person name="Samalova M."/>
            <person name="Saunders C.W."/>
            <person name="Shea T."/>
            <person name="Summerbell R.C."/>
            <person name="Xu J."/>
            <person name="Young S."/>
            <person name="Zeng Q."/>
            <person name="Birren B.W."/>
            <person name="Cuomo C.A."/>
            <person name="White T.C."/>
        </authorList>
    </citation>
    <scope>NUCLEOTIDE SEQUENCE [LARGE SCALE GENOMIC DNA]</scope>
    <source>
        <strain evidence="3">ATCC MYA-4606 / CBS 127.97</strain>
    </source>
</reference>
<proteinExistence type="predicted"/>
<evidence type="ECO:0000313" key="2">
    <source>
        <dbReference type="EMBL" id="EGE08642.1"/>
    </source>
</evidence>